<keyword evidence="9" id="KW-0812">Transmembrane</keyword>
<dbReference type="Pfam" id="PF02518">
    <property type="entry name" value="HATPase_c"/>
    <property type="match status" value="1"/>
</dbReference>
<dbReference type="InterPro" id="IPR003594">
    <property type="entry name" value="HATPase_dom"/>
</dbReference>
<dbReference type="AlphaFoldDB" id="A0A4R4QBE5"/>
<dbReference type="OrthoDB" id="227596at2"/>
<dbReference type="PANTHER" id="PTHR24421:SF10">
    <property type="entry name" value="NITRATE_NITRITE SENSOR PROTEIN NARQ"/>
    <property type="match status" value="1"/>
</dbReference>
<dbReference type="PANTHER" id="PTHR24421">
    <property type="entry name" value="NITRATE/NITRITE SENSOR PROTEIN NARX-RELATED"/>
    <property type="match status" value="1"/>
</dbReference>
<evidence type="ECO:0000256" key="7">
    <source>
        <dbReference type="ARBA" id="ARBA00022840"/>
    </source>
</evidence>
<evidence type="ECO:0000313" key="12">
    <source>
        <dbReference type="Proteomes" id="UP000295075"/>
    </source>
</evidence>
<dbReference type="SMART" id="SM00387">
    <property type="entry name" value="HATPase_c"/>
    <property type="match status" value="1"/>
</dbReference>
<dbReference type="EC" id="2.7.13.3" evidence="2"/>
<dbReference type="Gene3D" id="3.30.565.10">
    <property type="entry name" value="Histidine kinase-like ATPase, C-terminal domain"/>
    <property type="match status" value="1"/>
</dbReference>
<evidence type="ECO:0000256" key="8">
    <source>
        <dbReference type="ARBA" id="ARBA00023012"/>
    </source>
</evidence>
<evidence type="ECO:0000256" key="2">
    <source>
        <dbReference type="ARBA" id="ARBA00012438"/>
    </source>
</evidence>
<keyword evidence="5" id="KW-0547">Nucleotide-binding</keyword>
<keyword evidence="6 11" id="KW-0418">Kinase</keyword>
<dbReference type="GO" id="GO:0016020">
    <property type="term" value="C:membrane"/>
    <property type="evidence" value="ECO:0007669"/>
    <property type="project" value="InterPro"/>
</dbReference>
<organism evidence="11 12">
    <name type="scientific">Kribbella albertanoniae</name>
    <dbReference type="NCBI Taxonomy" id="1266829"/>
    <lineage>
        <taxon>Bacteria</taxon>
        <taxon>Bacillati</taxon>
        <taxon>Actinomycetota</taxon>
        <taxon>Actinomycetes</taxon>
        <taxon>Propionibacteriales</taxon>
        <taxon>Kribbellaceae</taxon>
        <taxon>Kribbella</taxon>
    </lineage>
</organism>
<evidence type="ECO:0000256" key="5">
    <source>
        <dbReference type="ARBA" id="ARBA00022741"/>
    </source>
</evidence>
<dbReference type="Gene3D" id="1.20.5.1930">
    <property type="match status" value="1"/>
</dbReference>
<evidence type="ECO:0000256" key="6">
    <source>
        <dbReference type="ARBA" id="ARBA00022777"/>
    </source>
</evidence>
<proteinExistence type="predicted"/>
<dbReference type="InterPro" id="IPR050482">
    <property type="entry name" value="Sensor_HK_TwoCompSys"/>
</dbReference>
<dbReference type="EMBL" id="SMKA01000020">
    <property type="protein sequence ID" value="TDC32687.1"/>
    <property type="molecule type" value="Genomic_DNA"/>
</dbReference>
<dbReference type="InterPro" id="IPR011712">
    <property type="entry name" value="Sig_transdc_His_kin_sub3_dim/P"/>
</dbReference>
<evidence type="ECO:0000259" key="10">
    <source>
        <dbReference type="SMART" id="SM00387"/>
    </source>
</evidence>
<evidence type="ECO:0000256" key="3">
    <source>
        <dbReference type="ARBA" id="ARBA00022553"/>
    </source>
</evidence>
<keyword evidence="12" id="KW-1185">Reference proteome</keyword>
<name>A0A4R4QBE5_9ACTN</name>
<feature type="domain" description="Histidine kinase/HSP90-like ATPase" evidence="10">
    <location>
        <begin position="287"/>
        <end position="379"/>
    </location>
</feature>
<feature type="transmembrane region" description="Helical" evidence="9">
    <location>
        <begin position="91"/>
        <end position="107"/>
    </location>
</feature>
<evidence type="ECO:0000256" key="4">
    <source>
        <dbReference type="ARBA" id="ARBA00022679"/>
    </source>
</evidence>
<dbReference type="GO" id="GO:0005524">
    <property type="term" value="F:ATP binding"/>
    <property type="evidence" value="ECO:0007669"/>
    <property type="project" value="UniProtKB-KW"/>
</dbReference>
<dbReference type="GO" id="GO:0046983">
    <property type="term" value="F:protein dimerization activity"/>
    <property type="evidence" value="ECO:0007669"/>
    <property type="project" value="InterPro"/>
</dbReference>
<dbReference type="Pfam" id="PF07730">
    <property type="entry name" value="HisKA_3"/>
    <property type="match status" value="1"/>
</dbReference>
<keyword evidence="7" id="KW-0067">ATP-binding</keyword>
<gene>
    <name evidence="11" type="ORF">E1261_07735</name>
</gene>
<evidence type="ECO:0000256" key="1">
    <source>
        <dbReference type="ARBA" id="ARBA00000085"/>
    </source>
</evidence>
<accession>A0A4R4QBE5</accession>
<dbReference type="GO" id="GO:0000155">
    <property type="term" value="F:phosphorelay sensor kinase activity"/>
    <property type="evidence" value="ECO:0007669"/>
    <property type="project" value="InterPro"/>
</dbReference>
<feature type="transmembrane region" description="Helical" evidence="9">
    <location>
        <begin position="45"/>
        <end position="62"/>
    </location>
</feature>
<evidence type="ECO:0000256" key="9">
    <source>
        <dbReference type="SAM" id="Phobius"/>
    </source>
</evidence>
<protein>
    <recommendedName>
        <fullName evidence="2">histidine kinase</fullName>
        <ecNumber evidence="2">2.7.13.3</ecNumber>
    </recommendedName>
</protein>
<keyword evidence="8" id="KW-0902">Two-component regulatory system</keyword>
<comment type="caution">
    <text evidence="11">The sequence shown here is derived from an EMBL/GenBank/DDBJ whole genome shotgun (WGS) entry which is preliminary data.</text>
</comment>
<keyword evidence="3" id="KW-0597">Phosphoprotein</keyword>
<evidence type="ECO:0000313" key="11">
    <source>
        <dbReference type="EMBL" id="TDC32687.1"/>
    </source>
</evidence>
<dbReference type="RefSeq" id="WP_132404114.1">
    <property type="nucleotide sequence ID" value="NZ_SMKA01000020.1"/>
</dbReference>
<dbReference type="CDD" id="cd16917">
    <property type="entry name" value="HATPase_UhpB-NarQ-NarX-like"/>
    <property type="match status" value="1"/>
</dbReference>
<dbReference type="InterPro" id="IPR036890">
    <property type="entry name" value="HATPase_C_sf"/>
</dbReference>
<reference evidence="11 12" key="1">
    <citation type="submission" date="2019-03" db="EMBL/GenBank/DDBJ databases">
        <title>Draft genome sequences of novel Actinobacteria.</title>
        <authorList>
            <person name="Sahin N."/>
            <person name="Ay H."/>
            <person name="Saygin H."/>
        </authorList>
    </citation>
    <scope>NUCLEOTIDE SEQUENCE [LARGE SCALE GENOMIC DNA]</scope>
    <source>
        <strain evidence="11 12">JCM 30547</strain>
    </source>
</reference>
<comment type="catalytic activity">
    <reaction evidence="1">
        <text>ATP + protein L-histidine = ADP + protein N-phospho-L-histidine.</text>
        <dbReference type="EC" id="2.7.13.3"/>
    </reaction>
</comment>
<keyword evidence="4" id="KW-0808">Transferase</keyword>
<keyword evidence="9" id="KW-0472">Membrane</keyword>
<dbReference type="Pfam" id="PF23539">
    <property type="entry name" value="DUF7134"/>
    <property type="match status" value="1"/>
</dbReference>
<keyword evidence="9" id="KW-1133">Transmembrane helix</keyword>
<sequence>MGTVAMVGSRRWGIGRGDLLLTAALLLLPVAAVLALPRHWLDDKQLDALGITLLALATAPVLVRRRYPIQALVFCLAVQMVYHALNYTHDIMLPVAVVLIYTVSLTTSRVSTLAMVGISVAGVLVSASVPQNESIGAEVISPLGWFAVAAVGGQAMRLHRALLAETSERRVAEERLRIARDLHDVLAHHIVVINSHAGVAAHLLDERTDDPTLAPISQSLHTVADASSGVLAELRTTLDVLRGNEADVDRHPTPDLAGLARLAAVTTAVGVQVELRVCGTSRPLPAAVEITLYRIAQEALTNVVKHAHARQALVQLEYDVEEVRLEVTDDGRGRSDSGSTAGYGIAGMNERAQSVGGQLVTGDARYGGFRVAVTVPTPGAR</sequence>
<dbReference type="InterPro" id="IPR055558">
    <property type="entry name" value="DUF7134"/>
</dbReference>
<dbReference type="Proteomes" id="UP000295075">
    <property type="component" value="Unassembled WGS sequence"/>
</dbReference>
<dbReference type="SUPFAM" id="SSF55874">
    <property type="entry name" value="ATPase domain of HSP90 chaperone/DNA topoisomerase II/histidine kinase"/>
    <property type="match status" value="1"/>
</dbReference>